<keyword evidence="2" id="KW-1185">Reference proteome</keyword>
<dbReference type="Proteomes" id="UP000325672">
    <property type="component" value="Unassembled WGS sequence"/>
</dbReference>
<accession>A0A5N6SN22</accession>
<protein>
    <submittedName>
        <fullName evidence="1">Uncharacterized protein</fullName>
    </submittedName>
</protein>
<evidence type="ECO:0000313" key="2">
    <source>
        <dbReference type="Proteomes" id="UP000325672"/>
    </source>
</evidence>
<evidence type="ECO:0000313" key="1">
    <source>
        <dbReference type="EMBL" id="KAE8135111.1"/>
    </source>
</evidence>
<sequence length="101" mass="11178">MMLALVWSTCSPWFSVKTTEKESATSKDESCQTQVGVNPSWSENIPRNILACWGWFPNVTCVRFKGVRLINYSACCNATTTGPRGRGFAPDRVATLVMKLA</sequence>
<gene>
    <name evidence="1" type="ORF">BDV38DRAFT_142586</name>
</gene>
<organism evidence="1 2">
    <name type="scientific">Aspergillus pseudotamarii</name>
    <dbReference type="NCBI Taxonomy" id="132259"/>
    <lineage>
        <taxon>Eukaryota</taxon>
        <taxon>Fungi</taxon>
        <taxon>Dikarya</taxon>
        <taxon>Ascomycota</taxon>
        <taxon>Pezizomycotina</taxon>
        <taxon>Eurotiomycetes</taxon>
        <taxon>Eurotiomycetidae</taxon>
        <taxon>Eurotiales</taxon>
        <taxon>Aspergillaceae</taxon>
        <taxon>Aspergillus</taxon>
        <taxon>Aspergillus subgen. Circumdati</taxon>
    </lineage>
</organism>
<reference evidence="1 2" key="1">
    <citation type="submission" date="2019-04" db="EMBL/GenBank/DDBJ databases">
        <title>Friends and foes A comparative genomics study of 23 Aspergillus species from section Flavi.</title>
        <authorList>
            <consortium name="DOE Joint Genome Institute"/>
            <person name="Kjaerbolling I."/>
            <person name="Vesth T."/>
            <person name="Frisvad J.C."/>
            <person name="Nybo J.L."/>
            <person name="Theobald S."/>
            <person name="Kildgaard S."/>
            <person name="Isbrandt T."/>
            <person name="Kuo A."/>
            <person name="Sato A."/>
            <person name="Lyhne E.K."/>
            <person name="Kogle M.E."/>
            <person name="Wiebenga A."/>
            <person name="Kun R.S."/>
            <person name="Lubbers R.J."/>
            <person name="Makela M.R."/>
            <person name="Barry K."/>
            <person name="Chovatia M."/>
            <person name="Clum A."/>
            <person name="Daum C."/>
            <person name="Haridas S."/>
            <person name="He G."/>
            <person name="LaButti K."/>
            <person name="Lipzen A."/>
            <person name="Mondo S."/>
            <person name="Riley R."/>
            <person name="Salamov A."/>
            <person name="Simmons B.A."/>
            <person name="Magnuson J.K."/>
            <person name="Henrissat B."/>
            <person name="Mortensen U.H."/>
            <person name="Larsen T.O."/>
            <person name="Devries R.P."/>
            <person name="Grigoriev I.V."/>
            <person name="Machida M."/>
            <person name="Baker S.E."/>
            <person name="Andersen M.R."/>
        </authorList>
    </citation>
    <scope>NUCLEOTIDE SEQUENCE [LARGE SCALE GENOMIC DNA]</scope>
    <source>
        <strain evidence="1 2">CBS 117625</strain>
    </source>
</reference>
<dbReference type="GeneID" id="43635674"/>
<dbReference type="AlphaFoldDB" id="A0A5N6SN22"/>
<proteinExistence type="predicted"/>
<dbReference type="EMBL" id="ML743596">
    <property type="protein sequence ID" value="KAE8135111.1"/>
    <property type="molecule type" value="Genomic_DNA"/>
</dbReference>
<name>A0A5N6SN22_ASPPS</name>
<dbReference type="RefSeq" id="XP_031911174.1">
    <property type="nucleotide sequence ID" value="XM_032051464.1"/>
</dbReference>